<keyword evidence="3" id="KW-0732">Signal</keyword>
<dbReference type="PRINTS" id="PR01705">
    <property type="entry name" value="TSP1REPEAT"/>
</dbReference>
<dbReference type="Gene3D" id="2.20.100.10">
    <property type="entry name" value="Thrombospondin type-1 (TSP1) repeat"/>
    <property type="match status" value="6"/>
</dbReference>
<dbReference type="PANTHER" id="PTHR22906:SF43">
    <property type="entry name" value="PROPERDIN"/>
    <property type="match status" value="1"/>
</dbReference>
<dbReference type="InterPro" id="IPR054019">
    <property type="entry name" value="CFP_TSR_C"/>
</dbReference>
<evidence type="ECO:0000256" key="2">
    <source>
        <dbReference type="ARBA" id="ARBA00022525"/>
    </source>
</evidence>
<evidence type="ECO:0008006" key="8">
    <source>
        <dbReference type="Google" id="ProtNLM"/>
    </source>
</evidence>
<dbReference type="PANTHER" id="PTHR22906">
    <property type="entry name" value="PROPERDIN"/>
    <property type="match status" value="1"/>
</dbReference>
<evidence type="ECO:0000313" key="6">
    <source>
        <dbReference type="EMBL" id="KAK1801322.1"/>
    </source>
</evidence>
<evidence type="ECO:0000256" key="5">
    <source>
        <dbReference type="ARBA" id="ARBA00023157"/>
    </source>
</evidence>
<comment type="subcellular location">
    <subcellularLocation>
        <location evidence="1">Secreted</location>
    </subcellularLocation>
</comment>
<keyword evidence="5" id="KW-1015">Disulfide bond</keyword>
<evidence type="ECO:0000256" key="4">
    <source>
        <dbReference type="ARBA" id="ARBA00022737"/>
    </source>
</evidence>
<evidence type="ECO:0000313" key="7">
    <source>
        <dbReference type="Proteomes" id="UP001239994"/>
    </source>
</evidence>
<reference evidence="6" key="1">
    <citation type="submission" date="2023-03" db="EMBL/GenBank/DDBJ databases">
        <title>Electrophorus voltai genome.</title>
        <authorList>
            <person name="Bian C."/>
        </authorList>
    </citation>
    <scope>NUCLEOTIDE SEQUENCE</scope>
    <source>
        <strain evidence="6">CB-2022</strain>
        <tissue evidence="6">Muscle</tissue>
    </source>
</reference>
<keyword evidence="7" id="KW-1185">Reference proteome</keyword>
<dbReference type="Proteomes" id="UP001239994">
    <property type="component" value="Unassembled WGS sequence"/>
</dbReference>
<dbReference type="EMBL" id="JAROKS010000009">
    <property type="protein sequence ID" value="KAK1801322.1"/>
    <property type="molecule type" value="Genomic_DNA"/>
</dbReference>
<dbReference type="InterPro" id="IPR000884">
    <property type="entry name" value="TSP1_rpt"/>
</dbReference>
<organism evidence="6 7">
    <name type="scientific">Electrophorus voltai</name>
    <dbReference type="NCBI Taxonomy" id="2609070"/>
    <lineage>
        <taxon>Eukaryota</taxon>
        <taxon>Metazoa</taxon>
        <taxon>Chordata</taxon>
        <taxon>Craniata</taxon>
        <taxon>Vertebrata</taxon>
        <taxon>Euteleostomi</taxon>
        <taxon>Actinopterygii</taxon>
        <taxon>Neopterygii</taxon>
        <taxon>Teleostei</taxon>
        <taxon>Ostariophysi</taxon>
        <taxon>Gymnotiformes</taxon>
        <taxon>Gymnotoidei</taxon>
        <taxon>Gymnotidae</taxon>
        <taxon>Electrophorus</taxon>
    </lineage>
</organism>
<dbReference type="Pfam" id="PF22195">
    <property type="entry name" value="TSP1_CFP_C"/>
    <property type="match status" value="1"/>
</dbReference>
<dbReference type="InterPro" id="IPR036383">
    <property type="entry name" value="TSP1_rpt_sf"/>
</dbReference>
<proteinExistence type="predicted"/>
<dbReference type="Pfam" id="PF00090">
    <property type="entry name" value="TSP_1"/>
    <property type="match status" value="4"/>
</dbReference>
<evidence type="ECO:0000256" key="1">
    <source>
        <dbReference type="ARBA" id="ARBA00004613"/>
    </source>
</evidence>
<dbReference type="InterPro" id="IPR052065">
    <property type="entry name" value="Compl_asym_regulator"/>
</dbReference>
<evidence type="ECO:0000256" key="3">
    <source>
        <dbReference type="ARBA" id="ARBA00022729"/>
    </source>
</evidence>
<accession>A0AAD8ZLK7</accession>
<keyword evidence="4" id="KW-0677">Repeat</keyword>
<dbReference type="AlphaFoldDB" id="A0AAD8ZLK7"/>
<dbReference type="PROSITE" id="PS50092">
    <property type="entry name" value="TSP1"/>
    <property type="match status" value="6"/>
</dbReference>
<comment type="caution">
    <text evidence="6">The sequence shown here is derived from an EMBL/GenBank/DDBJ whole genome shotgun (WGS) entry which is preliminary data.</text>
</comment>
<dbReference type="FunFam" id="2.20.100.10:FF:000001">
    <property type="entry name" value="semaphorin-5A isoform X1"/>
    <property type="match status" value="2"/>
</dbReference>
<sequence>TMHRKNIIRLLNQQEQLTKKVKVIRLWNIRKLFLHSEPTKKTTMLFMIALLLLHIQPTVPQMVQCYSSFSLKDGTCVDILGQVPLDDCCMNPKYSYQENGKVCKSCRYAEWTEWSQWGACSVTCSEGVRQRHRGCYGIGKCQDPYKIGDLQTEPCTEGCCQENGGWSEWGAWSPCSVTCENGVKKRTRTCTEPPPKCGGFCLGNSEETEDCNIAIVCPTHGGWSPWGNWGPCAGTCHPEGFLAPEQQRQRTCTNPPPSTVPRGNDCSGARFDSKHCKGIPFCPVDGNWGAWSMASDCSVTCGVGRQRQQRKCDNPQPKHSGRPCQGVDTRIHLCTIPVHCPADGHWSEWSEWTLCKSVNQREIVCRNRMGRRKRERDCLGREYEGNFCLGEPVEFGTCYNIMNCKLEKKKHRLEIYSLGKPKTRCLSYYFKHFATLSIPNGIAGPSEQIVGAFWSEWSKWSYCKPNCGENSTQTRQKKCIPDLSKYSNKNIEFFSGTPNINCPQPEDTEQTRSCFNVPKC</sequence>
<dbReference type="InterPro" id="IPR049536">
    <property type="entry name" value="CFP_TSR-0"/>
</dbReference>
<protein>
    <recommendedName>
        <fullName evidence="8">Complement factor properdin</fullName>
    </recommendedName>
</protein>
<keyword evidence="2" id="KW-0964">Secreted</keyword>
<gene>
    <name evidence="6" type="ORF">P4O66_022990</name>
</gene>
<dbReference type="Pfam" id="PF18487">
    <property type="entry name" value="TSR"/>
    <property type="match status" value="1"/>
</dbReference>
<dbReference type="SUPFAM" id="SSF82895">
    <property type="entry name" value="TSP-1 type 1 repeat"/>
    <property type="match status" value="6"/>
</dbReference>
<name>A0AAD8ZLK7_9TELE</name>
<dbReference type="SMART" id="SM00209">
    <property type="entry name" value="TSP1"/>
    <property type="match status" value="6"/>
</dbReference>
<feature type="non-terminal residue" evidence="6">
    <location>
        <position position="520"/>
    </location>
</feature>